<name>A0A4Y3QQI6_MICTE</name>
<comment type="caution">
    <text evidence="3">The sequence shown here is derived from an EMBL/GenBank/DDBJ whole genome shotgun (WGS) entry which is preliminary data.</text>
</comment>
<dbReference type="Pfam" id="PF06013">
    <property type="entry name" value="WXG100"/>
    <property type="match status" value="1"/>
</dbReference>
<evidence type="ECO:0000256" key="1">
    <source>
        <dbReference type="RuleBase" id="RU362001"/>
    </source>
</evidence>
<evidence type="ECO:0000313" key="4">
    <source>
        <dbReference type="Proteomes" id="UP000319525"/>
    </source>
</evidence>
<dbReference type="OrthoDB" id="4278078at2"/>
<feature type="region of interest" description="Disordered" evidence="2">
    <location>
        <begin position="75"/>
        <end position="94"/>
    </location>
</feature>
<evidence type="ECO:0000313" key="3">
    <source>
        <dbReference type="EMBL" id="GEB47179.1"/>
    </source>
</evidence>
<dbReference type="EMBL" id="BJML01000013">
    <property type="protein sequence ID" value="GEB47179.1"/>
    <property type="molecule type" value="Genomic_DNA"/>
</dbReference>
<dbReference type="RefSeq" id="WP_141378304.1">
    <property type="nucleotide sequence ID" value="NZ_BJML01000013.1"/>
</dbReference>
<dbReference type="Gene3D" id="1.10.287.1060">
    <property type="entry name" value="ESAT-6-like"/>
    <property type="match status" value="1"/>
</dbReference>
<organism evidence="3 4">
    <name type="scientific">Microbacterium testaceum</name>
    <name type="common">Aureobacterium testaceum</name>
    <name type="synonym">Brevibacterium testaceum</name>
    <dbReference type="NCBI Taxonomy" id="2033"/>
    <lineage>
        <taxon>Bacteria</taxon>
        <taxon>Bacillati</taxon>
        <taxon>Actinomycetota</taxon>
        <taxon>Actinomycetes</taxon>
        <taxon>Micrococcales</taxon>
        <taxon>Microbacteriaceae</taxon>
        <taxon>Microbacterium</taxon>
    </lineage>
</organism>
<dbReference type="InterPro" id="IPR010310">
    <property type="entry name" value="T7SS_ESAT-6-like"/>
</dbReference>
<dbReference type="NCBIfam" id="TIGR03930">
    <property type="entry name" value="WXG100_ESAT6"/>
    <property type="match status" value="1"/>
</dbReference>
<accession>A0A4Y3QQI6</accession>
<dbReference type="Proteomes" id="UP000319525">
    <property type="component" value="Unassembled WGS sequence"/>
</dbReference>
<dbReference type="GeneID" id="57145797"/>
<gene>
    <name evidence="3" type="ORF">MTE01_31240</name>
</gene>
<dbReference type="AlphaFoldDB" id="A0A4Y3QQI6"/>
<feature type="compositionally biased region" description="Polar residues" evidence="2">
    <location>
        <begin position="82"/>
        <end position="94"/>
    </location>
</feature>
<reference evidence="3 4" key="1">
    <citation type="submission" date="2019-06" db="EMBL/GenBank/DDBJ databases">
        <title>Whole genome shotgun sequence of Microbacterium testaceum NBRC 12675.</title>
        <authorList>
            <person name="Hosoyama A."/>
            <person name="Uohara A."/>
            <person name="Ohji S."/>
            <person name="Ichikawa N."/>
        </authorList>
    </citation>
    <scope>NUCLEOTIDE SEQUENCE [LARGE SCALE GENOMIC DNA]</scope>
    <source>
        <strain evidence="3 4">NBRC 12675</strain>
    </source>
</reference>
<dbReference type="SUPFAM" id="SSF140453">
    <property type="entry name" value="EsxAB dimer-like"/>
    <property type="match status" value="1"/>
</dbReference>
<sequence length="94" mass="10323">MTLRFDPQRHAETIAALRRVIAGIQDQLDGLDREVTVLRGQWSGAAQAAYERTHREWADSIGRLHSALGDATGAAQHAGDRLTQTESDVTALWS</sequence>
<proteinExistence type="inferred from homology"/>
<dbReference type="InterPro" id="IPR036689">
    <property type="entry name" value="ESAT-6-like_sf"/>
</dbReference>
<evidence type="ECO:0000256" key="2">
    <source>
        <dbReference type="SAM" id="MobiDB-lite"/>
    </source>
</evidence>
<protein>
    <recommendedName>
        <fullName evidence="1">ESAT-6-like protein</fullName>
    </recommendedName>
</protein>
<comment type="similarity">
    <text evidence="1">Belongs to the WXG100 family.</text>
</comment>